<comment type="caution">
    <text evidence="2">The sequence shown here is derived from an EMBL/GenBank/DDBJ whole genome shotgun (WGS) entry which is preliminary data.</text>
</comment>
<sequence>MYTLFARWTRLGLWRRLLDRLRRTWRLACGDTAEPSAVVIDSRTCPSAPSCFARGANGGKKIRGVKISIAVEKYGIPLAIDATSANVHDTKGIVPVLRQLAGRGFQGPAIGDLGYRGERLAKTGAALGISIQPIARGRDGVFIPTEISWVVERSFSWITRYRRLNTIVERTKEHLVAFVQIAFVSILSRRLRRIDTKAASA</sequence>
<dbReference type="Proteomes" id="UP000605086">
    <property type="component" value="Unassembled WGS sequence"/>
</dbReference>
<evidence type="ECO:0000259" key="1">
    <source>
        <dbReference type="Pfam" id="PF01609"/>
    </source>
</evidence>
<proteinExistence type="predicted"/>
<evidence type="ECO:0000313" key="3">
    <source>
        <dbReference type="Proteomes" id="UP000605086"/>
    </source>
</evidence>
<reference evidence="2 3" key="1">
    <citation type="submission" date="2019-10" db="EMBL/GenBank/DDBJ databases">
        <title>Genome sequence of Azospirillum melinis.</title>
        <authorList>
            <person name="Ambrosini A."/>
            <person name="Sant'Anna F.H."/>
            <person name="Cassan F.D."/>
            <person name="Souza E.M."/>
            <person name="Passaglia L.M.P."/>
        </authorList>
    </citation>
    <scope>NUCLEOTIDE SEQUENCE [LARGE SCALE GENOMIC DNA]</scope>
    <source>
        <strain evidence="2 3">TMCY0552</strain>
    </source>
</reference>
<gene>
    <name evidence="2" type="ORF">GBZ48_07325</name>
</gene>
<name>A0ABX2KEQ8_9PROT</name>
<evidence type="ECO:0000313" key="2">
    <source>
        <dbReference type="EMBL" id="NUA99094.1"/>
    </source>
</evidence>
<accession>A0ABX2KEQ8</accession>
<protein>
    <submittedName>
        <fullName evidence="2">Transposase</fullName>
    </submittedName>
</protein>
<organism evidence="2 3">
    <name type="scientific">Azospirillum melinis</name>
    <dbReference type="NCBI Taxonomy" id="328839"/>
    <lineage>
        <taxon>Bacteria</taxon>
        <taxon>Pseudomonadati</taxon>
        <taxon>Pseudomonadota</taxon>
        <taxon>Alphaproteobacteria</taxon>
        <taxon>Rhodospirillales</taxon>
        <taxon>Azospirillaceae</taxon>
        <taxon>Azospirillum</taxon>
    </lineage>
</organism>
<dbReference type="PANTHER" id="PTHR30007">
    <property type="entry name" value="PHP DOMAIN PROTEIN"/>
    <property type="match status" value="1"/>
</dbReference>
<dbReference type="EMBL" id="WHOS01000006">
    <property type="protein sequence ID" value="NUA99094.1"/>
    <property type="molecule type" value="Genomic_DNA"/>
</dbReference>
<feature type="domain" description="Transposase IS4-like" evidence="1">
    <location>
        <begin position="34"/>
        <end position="129"/>
    </location>
</feature>
<dbReference type="InterPro" id="IPR002559">
    <property type="entry name" value="Transposase_11"/>
</dbReference>
<dbReference type="PANTHER" id="PTHR30007:SF0">
    <property type="entry name" value="TRANSPOSASE"/>
    <property type="match status" value="1"/>
</dbReference>
<dbReference type="RefSeq" id="WP_174470409.1">
    <property type="nucleotide sequence ID" value="NZ_JAGINN010000036.1"/>
</dbReference>
<keyword evidence="3" id="KW-1185">Reference proteome</keyword>
<dbReference type="Pfam" id="PF01609">
    <property type="entry name" value="DDE_Tnp_1"/>
    <property type="match status" value="1"/>
</dbReference>